<keyword evidence="1" id="KW-0812">Transmembrane</keyword>
<keyword evidence="3" id="KW-1185">Reference proteome</keyword>
<dbReference type="EMBL" id="JBHSBL010000019">
    <property type="protein sequence ID" value="MFC4068359.1"/>
    <property type="molecule type" value="Genomic_DNA"/>
</dbReference>
<proteinExistence type="predicted"/>
<feature type="transmembrane region" description="Helical" evidence="1">
    <location>
        <begin position="47"/>
        <end position="68"/>
    </location>
</feature>
<feature type="transmembrane region" description="Helical" evidence="1">
    <location>
        <begin position="12"/>
        <end position="41"/>
    </location>
</feature>
<reference evidence="3" key="1">
    <citation type="journal article" date="2019" name="Int. J. Syst. Evol. Microbiol.">
        <title>The Global Catalogue of Microorganisms (GCM) 10K type strain sequencing project: providing services to taxonomists for standard genome sequencing and annotation.</title>
        <authorList>
            <consortium name="The Broad Institute Genomics Platform"/>
            <consortium name="The Broad Institute Genome Sequencing Center for Infectious Disease"/>
            <person name="Wu L."/>
            <person name="Ma J."/>
        </authorList>
    </citation>
    <scope>NUCLEOTIDE SEQUENCE [LARGE SCALE GENOMIC DNA]</scope>
    <source>
        <strain evidence="3">TBRC 5832</strain>
    </source>
</reference>
<evidence type="ECO:0000313" key="2">
    <source>
        <dbReference type="EMBL" id="MFC4068359.1"/>
    </source>
</evidence>
<comment type="caution">
    <text evidence="2">The sequence shown here is derived from an EMBL/GenBank/DDBJ whole genome shotgun (WGS) entry which is preliminary data.</text>
</comment>
<gene>
    <name evidence="2" type="ORF">ACFO0C_25815</name>
</gene>
<protein>
    <submittedName>
        <fullName evidence="2">Uncharacterized protein</fullName>
    </submittedName>
</protein>
<keyword evidence="1" id="KW-1133">Transmembrane helix</keyword>
<name>A0ABV8IWQ4_9ACTN</name>
<organism evidence="2 3">
    <name type="scientific">Actinoplanes subglobosus</name>
    <dbReference type="NCBI Taxonomy" id="1547892"/>
    <lineage>
        <taxon>Bacteria</taxon>
        <taxon>Bacillati</taxon>
        <taxon>Actinomycetota</taxon>
        <taxon>Actinomycetes</taxon>
        <taxon>Micromonosporales</taxon>
        <taxon>Micromonosporaceae</taxon>
        <taxon>Actinoplanes</taxon>
    </lineage>
</organism>
<accession>A0ABV8IWQ4</accession>
<keyword evidence="1" id="KW-0472">Membrane</keyword>
<feature type="transmembrane region" description="Helical" evidence="1">
    <location>
        <begin position="105"/>
        <end position="125"/>
    </location>
</feature>
<dbReference type="Proteomes" id="UP001595867">
    <property type="component" value="Unassembled WGS sequence"/>
</dbReference>
<dbReference type="RefSeq" id="WP_378069259.1">
    <property type="nucleotide sequence ID" value="NZ_JBHSBL010000019.1"/>
</dbReference>
<evidence type="ECO:0000313" key="3">
    <source>
        <dbReference type="Proteomes" id="UP001595867"/>
    </source>
</evidence>
<feature type="transmembrane region" description="Helical" evidence="1">
    <location>
        <begin position="75"/>
        <end position="99"/>
    </location>
</feature>
<sequence>MLTDNPRGPVSAAAVIAPIVLVADAVAAFAMTVPVTVQLFWTMADSVIQMFVGLAAVALICPAVAALVGGVRTWAAHLTGCIVTALIAVAFAGLTALALNNDLPGWVAAATAGLFVANMVAVFLLTGRLRVRPTIGGWPSSHRSPSV</sequence>
<evidence type="ECO:0000256" key="1">
    <source>
        <dbReference type="SAM" id="Phobius"/>
    </source>
</evidence>